<accession>A0A6C0JX54</accession>
<sequence length="275" mass="31650">MEKIDKAIAKRVKLWYPQQEKILKTWGEASACYRYMNYRAFNKFKKLSMRFTLPVIVLSTITGTANFAQEQFPASIRPIVPSIIGGMNLIAGLIATIMQFLKINELMESHRVASMQYGKLSRTIRLELTLPLDERAMDGRDMIEQCRAEYDRLIEQSPPVPSDILIDFEKEFGKSNIFKPEIMHIQPIDPYQAITENIKRVTNTLKKDVPSVVSKVISEPQIYVSPKQTLYDELENLKNSGIVSIQSDVMKELKDKTELMEKELKEVKVVSQKED</sequence>
<reference evidence="2" key="1">
    <citation type="journal article" date="2020" name="Nature">
        <title>Giant virus diversity and host interactions through global metagenomics.</title>
        <authorList>
            <person name="Schulz F."/>
            <person name="Roux S."/>
            <person name="Paez-Espino D."/>
            <person name="Jungbluth S."/>
            <person name="Walsh D.A."/>
            <person name="Denef V.J."/>
            <person name="McMahon K.D."/>
            <person name="Konstantinidis K.T."/>
            <person name="Eloe-Fadrosh E.A."/>
            <person name="Kyrpides N.C."/>
            <person name="Woyke T."/>
        </authorList>
    </citation>
    <scope>NUCLEOTIDE SEQUENCE</scope>
    <source>
        <strain evidence="2">GVMAG-S-1064190-84</strain>
    </source>
</reference>
<evidence type="ECO:0008006" key="3">
    <source>
        <dbReference type="Google" id="ProtNLM"/>
    </source>
</evidence>
<feature type="transmembrane region" description="Helical" evidence="1">
    <location>
        <begin position="47"/>
        <end position="67"/>
    </location>
</feature>
<keyword evidence="1" id="KW-0812">Transmembrane</keyword>
<proteinExistence type="predicted"/>
<keyword evidence="1" id="KW-1133">Transmembrane helix</keyword>
<protein>
    <recommendedName>
        <fullName evidence="3">SMODS and SLOG-associating 2TM effector domain-containing protein</fullName>
    </recommendedName>
</protein>
<feature type="transmembrane region" description="Helical" evidence="1">
    <location>
        <begin position="79"/>
        <end position="101"/>
    </location>
</feature>
<keyword evidence="1" id="KW-0472">Membrane</keyword>
<organism evidence="2">
    <name type="scientific">viral metagenome</name>
    <dbReference type="NCBI Taxonomy" id="1070528"/>
    <lineage>
        <taxon>unclassified sequences</taxon>
        <taxon>metagenomes</taxon>
        <taxon>organismal metagenomes</taxon>
    </lineage>
</organism>
<dbReference type="NCBIfam" id="NF033632">
    <property type="entry name" value="SLATT_4"/>
    <property type="match status" value="1"/>
</dbReference>
<evidence type="ECO:0000313" key="2">
    <source>
        <dbReference type="EMBL" id="QHU08957.1"/>
    </source>
</evidence>
<dbReference type="AlphaFoldDB" id="A0A6C0JX54"/>
<name>A0A6C0JX54_9ZZZZ</name>
<evidence type="ECO:0000256" key="1">
    <source>
        <dbReference type="SAM" id="Phobius"/>
    </source>
</evidence>
<dbReference type="EMBL" id="MN740700">
    <property type="protein sequence ID" value="QHU08957.1"/>
    <property type="molecule type" value="Genomic_DNA"/>
</dbReference>